<dbReference type="GO" id="GO:0004521">
    <property type="term" value="F:RNA endonuclease activity"/>
    <property type="evidence" value="ECO:0007669"/>
    <property type="project" value="UniProtKB-UniRule"/>
</dbReference>
<protein>
    <recommendedName>
        <fullName evidence="7">Endoribonuclease YbeY</fullName>
        <ecNumber evidence="7">3.1.-.-</ecNumber>
    </recommendedName>
</protein>
<evidence type="ECO:0000256" key="1">
    <source>
        <dbReference type="ARBA" id="ARBA00010875"/>
    </source>
</evidence>
<evidence type="ECO:0000256" key="3">
    <source>
        <dbReference type="ARBA" id="ARBA00022723"/>
    </source>
</evidence>
<evidence type="ECO:0000256" key="6">
    <source>
        <dbReference type="ARBA" id="ARBA00022833"/>
    </source>
</evidence>
<dbReference type="HAMAP" id="MF_00009">
    <property type="entry name" value="Endoribonucl_YbeY"/>
    <property type="match status" value="1"/>
</dbReference>
<dbReference type="InterPro" id="IPR023091">
    <property type="entry name" value="MetalPrtase_cat_dom_sf_prd"/>
</dbReference>
<feature type="binding site" evidence="7">
    <location>
        <position position="105"/>
    </location>
    <ligand>
        <name>Zn(2+)</name>
        <dbReference type="ChEBI" id="CHEBI:29105"/>
        <note>catalytic</note>
    </ligand>
</feature>
<keyword evidence="7" id="KW-0690">Ribosome biogenesis</keyword>
<name>A0A3S9MVE6_9FLAO</name>
<evidence type="ECO:0000256" key="4">
    <source>
        <dbReference type="ARBA" id="ARBA00022759"/>
    </source>
</evidence>
<keyword evidence="7" id="KW-0698">rRNA processing</keyword>
<proteinExistence type="inferred from homology"/>
<keyword evidence="4 7" id="KW-0255">Endonuclease</keyword>
<keyword evidence="9" id="KW-1185">Reference proteome</keyword>
<keyword evidence="6 7" id="KW-0862">Zinc</keyword>
<dbReference type="EMBL" id="CP034549">
    <property type="protein sequence ID" value="AZQ43140.1"/>
    <property type="molecule type" value="Genomic_DNA"/>
</dbReference>
<dbReference type="Gene3D" id="3.40.390.30">
    <property type="entry name" value="Metalloproteases ('zincins'), catalytic domain"/>
    <property type="match status" value="1"/>
</dbReference>
<sequence>MIEFDSQNNFEFSSPKNYIEWLNRVADSENCSIKSLNYVFCSDEFLLDINQQHLNHDTFTDIITFDYSVDDVLEGEIYISTDRVNENAFIYNVSQDDELRRVMVHGLLHMIGYGDKTDEESAKMRLLESQKMQMFHVKQ</sequence>
<keyword evidence="3 7" id="KW-0479">Metal-binding</keyword>
<dbReference type="InterPro" id="IPR002036">
    <property type="entry name" value="YbeY"/>
</dbReference>
<dbReference type="GO" id="GO:0008270">
    <property type="term" value="F:zinc ion binding"/>
    <property type="evidence" value="ECO:0007669"/>
    <property type="project" value="UniProtKB-UniRule"/>
</dbReference>
<evidence type="ECO:0000256" key="5">
    <source>
        <dbReference type="ARBA" id="ARBA00022801"/>
    </source>
</evidence>
<dbReference type="NCBIfam" id="TIGR00043">
    <property type="entry name" value="rRNA maturation RNase YbeY"/>
    <property type="match status" value="1"/>
</dbReference>
<dbReference type="KEGG" id="noj:EJ995_02405"/>
<dbReference type="OrthoDB" id="9811984at2"/>
<dbReference type="Proteomes" id="UP000279600">
    <property type="component" value="Chromosome"/>
</dbReference>
<dbReference type="RefSeq" id="WP_126445258.1">
    <property type="nucleotide sequence ID" value="NZ_CP034549.1"/>
</dbReference>
<dbReference type="EC" id="3.1.-.-" evidence="7"/>
<evidence type="ECO:0000313" key="9">
    <source>
        <dbReference type="Proteomes" id="UP000279600"/>
    </source>
</evidence>
<evidence type="ECO:0000256" key="7">
    <source>
        <dbReference type="HAMAP-Rule" id="MF_00009"/>
    </source>
</evidence>
<evidence type="ECO:0000313" key="8">
    <source>
        <dbReference type="EMBL" id="AZQ43140.1"/>
    </source>
</evidence>
<keyword evidence="7" id="KW-0963">Cytoplasm</keyword>
<comment type="similarity">
    <text evidence="1 7">Belongs to the endoribonuclease YbeY family.</text>
</comment>
<dbReference type="GO" id="GO:0005737">
    <property type="term" value="C:cytoplasm"/>
    <property type="evidence" value="ECO:0007669"/>
    <property type="project" value="UniProtKB-SubCell"/>
</dbReference>
<dbReference type="AlphaFoldDB" id="A0A3S9MVE6"/>
<keyword evidence="2 7" id="KW-0540">Nuclease</keyword>
<feature type="binding site" evidence="7">
    <location>
        <position position="109"/>
    </location>
    <ligand>
        <name>Zn(2+)</name>
        <dbReference type="ChEBI" id="CHEBI:29105"/>
        <note>catalytic</note>
    </ligand>
</feature>
<comment type="cofactor">
    <cofactor evidence="7">
        <name>Zn(2+)</name>
        <dbReference type="ChEBI" id="CHEBI:29105"/>
    </cofactor>
    <text evidence="7">Binds 1 zinc ion.</text>
</comment>
<reference evidence="8 9" key="1">
    <citation type="submission" date="2018-12" db="EMBL/GenBank/DDBJ databases">
        <title>Complete genome of Nonlabens sp. MJ115.</title>
        <authorList>
            <person name="Choi H.S."/>
            <person name="Jung J."/>
        </authorList>
    </citation>
    <scope>NUCLEOTIDE SEQUENCE [LARGE SCALE GENOMIC DNA]</scope>
    <source>
        <strain evidence="8 9">MJ115</strain>
    </source>
</reference>
<accession>A0A3S9MVE6</accession>
<comment type="function">
    <text evidence="7">Single strand-specific metallo-endoribonuclease involved in late-stage 70S ribosome quality control and in maturation of the 3' terminus of the 16S rRNA.</text>
</comment>
<dbReference type="GO" id="GO:0006364">
    <property type="term" value="P:rRNA processing"/>
    <property type="evidence" value="ECO:0007669"/>
    <property type="project" value="UniProtKB-UniRule"/>
</dbReference>
<gene>
    <name evidence="7 8" type="primary">ybeY</name>
    <name evidence="8" type="ORF">EJ995_02405</name>
</gene>
<dbReference type="SUPFAM" id="SSF55486">
    <property type="entry name" value="Metalloproteases ('zincins'), catalytic domain"/>
    <property type="match status" value="1"/>
</dbReference>
<dbReference type="GO" id="GO:0004222">
    <property type="term" value="F:metalloendopeptidase activity"/>
    <property type="evidence" value="ECO:0007669"/>
    <property type="project" value="InterPro"/>
</dbReference>
<comment type="subcellular location">
    <subcellularLocation>
        <location evidence="7">Cytoplasm</location>
    </subcellularLocation>
</comment>
<dbReference type="PANTHER" id="PTHR46986:SF1">
    <property type="entry name" value="ENDORIBONUCLEASE YBEY, CHLOROPLASTIC"/>
    <property type="match status" value="1"/>
</dbReference>
<keyword evidence="5 7" id="KW-0378">Hydrolase</keyword>
<organism evidence="8 9">
    <name type="scientific">Nonlabens ponticola</name>
    <dbReference type="NCBI Taxonomy" id="2496866"/>
    <lineage>
        <taxon>Bacteria</taxon>
        <taxon>Pseudomonadati</taxon>
        <taxon>Bacteroidota</taxon>
        <taxon>Flavobacteriia</taxon>
        <taxon>Flavobacteriales</taxon>
        <taxon>Flavobacteriaceae</taxon>
        <taxon>Nonlabens</taxon>
    </lineage>
</organism>
<dbReference type="Pfam" id="PF02130">
    <property type="entry name" value="YbeY"/>
    <property type="match status" value="1"/>
</dbReference>
<evidence type="ECO:0000256" key="2">
    <source>
        <dbReference type="ARBA" id="ARBA00022722"/>
    </source>
</evidence>
<dbReference type="PANTHER" id="PTHR46986">
    <property type="entry name" value="ENDORIBONUCLEASE YBEY, CHLOROPLASTIC"/>
    <property type="match status" value="1"/>
</dbReference>
<feature type="binding site" evidence="7">
    <location>
        <position position="115"/>
    </location>
    <ligand>
        <name>Zn(2+)</name>
        <dbReference type="ChEBI" id="CHEBI:29105"/>
        <note>catalytic</note>
    </ligand>
</feature>